<keyword evidence="3" id="KW-1185">Reference proteome</keyword>
<name>A0A841G1H1_9ACTN</name>
<evidence type="ECO:0000313" key="2">
    <source>
        <dbReference type="EMBL" id="MBB6039778.1"/>
    </source>
</evidence>
<reference evidence="2 3" key="1">
    <citation type="submission" date="2020-08" db="EMBL/GenBank/DDBJ databases">
        <title>Genomic Encyclopedia of Type Strains, Phase IV (KMG-IV): sequencing the most valuable type-strain genomes for metagenomic binning, comparative biology and taxonomic classification.</title>
        <authorList>
            <person name="Goeker M."/>
        </authorList>
    </citation>
    <scope>NUCLEOTIDE SEQUENCE [LARGE SCALE GENOMIC DNA]</scope>
    <source>
        <strain evidence="2 3">YIM 65646</strain>
    </source>
</reference>
<dbReference type="AlphaFoldDB" id="A0A841G1H1"/>
<gene>
    <name evidence="2" type="ORF">HNR73_007676</name>
</gene>
<proteinExistence type="predicted"/>
<feature type="region of interest" description="Disordered" evidence="1">
    <location>
        <begin position="29"/>
        <end position="51"/>
    </location>
</feature>
<dbReference type="Proteomes" id="UP000548476">
    <property type="component" value="Unassembled WGS sequence"/>
</dbReference>
<dbReference type="EMBL" id="JACHGT010000025">
    <property type="protein sequence ID" value="MBB6039778.1"/>
    <property type="molecule type" value="Genomic_DNA"/>
</dbReference>
<sequence length="51" mass="5676">MLWTVSMPTLKATPTTAVRTKRRVAMARQKAKGTKSAMLARPSLEPKPHSR</sequence>
<comment type="caution">
    <text evidence="2">The sequence shown here is derived from an EMBL/GenBank/DDBJ whole genome shotgun (WGS) entry which is preliminary data.</text>
</comment>
<evidence type="ECO:0000313" key="3">
    <source>
        <dbReference type="Proteomes" id="UP000548476"/>
    </source>
</evidence>
<protein>
    <submittedName>
        <fullName evidence="2">Uncharacterized protein</fullName>
    </submittedName>
</protein>
<evidence type="ECO:0000256" key="1">
    <source>
        <dbReference type="SAM" id="MobiDB-lite"/>
    </source>
</evidence>
<organism evidence="2 3">
    <name type="scientific">Phytomonospora endophytica</name>
    <dbReference type="NCBI Taxonomy" id="714109"/>
    <lineage>
        <taxon>Bacteria</taxon>
        <taxon>Bacillati</taxon>
        <taxon>Actinomycetota</taxon>
        <taxon>Actinomycetes</taxon>
        <taxon>Micromonosporales</taxon>
        <taxon>Micromonosporaceae</taxon>
        <taxon>Phytomonospora</taxon>
    </lineage>
</organism>
<accession>A0A841G1H1</accession>